<accession>A0A848E5M5</accession>
<evidence type="ECO:0000259" key="2">
    <source>
        <dbReference type="PROSITE" id="PS50208"/>
    </source>
</evidence>
<gene>
    <name evidence="3" type="ORF">GWK16_00610</name>
</gene>
<dbReference type="AlphaFoldDB" id="A0A848E5M5"/>
<reference evidence="3 4" key="1">
    <citation type="submission" date="2020-03" db="EMBL/GenBank/DDBJ databases">
        <authorList>
            <person name="Sun Q."/>
        </authorList>
    </citation>
    <scope>NUCLEOTIDE SEQUENCE [LARGE SCALE GENOMIC DNA]</scope>
    <source>
        <strain evidence="3 4">JC162</strain>
    </source>
</reference>
<protein>
    <submittedName>
        <fullName evidence="3">Caspase family protein</fullName>
    </submittedName>
</protein>
<dbReference type="RefSeq" id="WP_170052047.1">
    <property type="nucleotide sequence ID" value="NZ_JABBKX010000001.1"/>
</dbReference>
<dbReference type="Pfam" id="PF00656">
    <property type="entry name" value="Peptidase_C14"/>
    <property type="match status" value="1"/>
</dbReference>
<dbReference type="GO" id="GO:0004197">
    <property type="term" value="F:cysteine-type endopeptidase activity"/>
    <property type="evidence" value="ECO:0007669"/>
    <property type="project" value="InterPro"/>
</dbReference>
<keyword evidence="1" id="KW-0732">Signal</keyword>
<dbReference type="PANTHER" id="PTHR22576:SF37">
    <property type="entry name" value="MUCOSA-ASSOCIATED LYMPHOID TISSUE LYMPHOMA TRANSLOCATION PROTEIN 1"/>
    <property type="match status" value="1"/>
</dbReference>
<dbReference type="PANTHER" id="PTHR22576">
    <property type="entry name" value="MUCOSA ASSOCIATED LYMPHOID TISSUE LYMPHOMA TRANSLOCATION PROTEIN 1/PARACASPASE"/>
    <property type="match status" value="1"/>
</dbReference>
<dbReference type="InterPro" id="IPR029030">
    <property type="entry name" value="Caspase-like_dom_sf"/>
</dbReference>
<feature type="signal peptide" evidence="1">
    <location>
        <begin position="1"/>
        <end position="30"/>
    </location>
</feature>
<evidence type="ECO:0000256" key="1">
    <source>
        <dbReference type="SAM" id="SignalP"/>
    </source>
</evidence>
<dbReference type="EMBL" id="JABBKX010000001">
    <property type="protein sequence ID" value="NMJ39724.1"/>
    <property type="molecule type" value="Genomic_DNA"/>
</dbReference>
<dbReference type="GO" id="GO:0006508">
    <property type="term" value="P:proteolysis"/>
    <property type="evidence" value="ECO:0007669"/>
    <property type="project" value="InterPro"/>
</dbReference>
<sequence length="547" mass="58045">MYGPAVMRGCLRHLIVALAALLVLAAPAVAQPGARVALVMGVGAYRAIPPLANPPNDARALAELLRGMGFETDLVIDPDRLAMEQAVRRLGQRAVGAEAALFFYAGHALEFGGRNWLLPVSTDIRTDRDLRFEALDLDSILAQLESARVSIVLLDGCRDNPFRLRLASATRGIATGPGLTPVRAAVGTLIAFATAPGEVAEDGAGQNSPFTAALLRKISTPGLELRAMMAEVRRDVREATGGRQVPWEHSAMEGAFYFIPAAINVPPTPAPPAPAAPRDDRAELLFWETVRAGNTAADYRAYLERFPSGTFAPLARARLQAMEPAPAVAAAVAPVPPVAAPVRPSEPVAAAVPRLTAAALASRIPSLAPANARTTADGYVASPGNRALAVNPERATAFRVQGFATAEDAEVVMLERCQLTFGTPCILVAVNDTVVPPELANRRRDMSRLQYAGAYDPERVPAIAARRRPEMAEVMTYASQPGAKAMALHPQGRVTVATRARDDQDATQKALAACRTMAQRERLVGTCVVYAVGNTVVLPSRLTAPPR</sequence>
<name>A0A848E5M5_9PROT</name>
<organism evidence="3 4">
    <name type="scientific">Neoroseomonas marina</name>
    <dbReference type="NCBI Taxonomy" id="1232220"/>
    <lineage>
        <taxon>Bacteria</taxon>
        <taxon>Pseudomonadati</taxon>
        <taxon>Pseudomonadota</taxon>
        <taxon>Alphaproteobacteria</taxon>
        <taxon>Acetobacterales</taxon>
        <taxon>Acetobacteraceae</taxon>
        <taxon>Neoroseomonas</taxon>
    </lineage>
</organism>
<keyword evidence="4" id="KW-1185">Reference proteome</keyword>
<dbReference type="SUPFAM" id="SSF52129">
    <property type="entry name" value="Caspase-like"/>
    <property type="match status" value="1"/>
</dbReference>
<feature type="chain" id="PRO_5032754752" evidence="1">
    <location>
        <begin position="31"/>
        <end position="547"/>
    </location>
</feature>
<comment type="caution">
    <text evidence="3">The sequence shown here is derived from an EMBL/GenBank/DDBJ whole genome shotgun (WGS) entry which is preliminary data.</text>
</comment>
<dbReference type="Proteomes" id="UP000548582">
    <property type="component" value="Unassembled WGS sequence"/>
</dbReference>
<dbReference type="InterPro" id="IPR011600">
    <property type="entry name" value="Pept_C14_caspase"/>
</dbReference>
<evidence type="ECO:0000313" key="4">
    <source>
        <dbReference type="Proteomes" id="UP000548582"/>
    </source>
</evidence>
<dbReference type="PROSITE" id="PS50208">
    <property type="entry name" value="CASPASE_P20"/>
    <property type="match status" value="1"/>
</dbReference>
<proteinExistence type="predicted"/>
<feature type="domain" description="Caspase family p20" evidence="2">
    <location>
        <begin position="35"/>
        <end position="110"/>
    </location>
</feature>
<dbReference type="InterPro" id="IPR001309">
    <property type="entry name" value="Pept_C14_p20"/>
</dbReference>
<dbReference type="InterPro" id="IPR052039">
    <property type="entry name" value="Caspase-related_regulators"/>
</dbReference>
<dbReference type="Gene3D" id="3.40.50.1460">
    <property type="match status" value="1"/>
</dbReference>
<evidence type="ECO:0000313" key="3">
    <source>
        <dbReference type="EMBL" id="NMJ39724.1"/>
    </source>
</evidence>